<sequence length="37" mass="3935">MTAKSIIKLLLAKDLAIALLSAPNNYTTKSRTVSICA</sequence>
<dbReference type="AlphaFoldDB" id="A0A4S3JSC0"/>
<keyword evidence="2" id="KW-1185">Reference proteome</keyword>
<name>A0A4S3JSC0_9EURO</name>
<organism evidence="1 2">
    <name type="scientific">Aspergillus tanneri</name>
    <dbReference type="NCBI Taxonomy" id="1220188"/>
    <lineage>
        <taxon>Eukaryota</taxon>
        <taxon>Fungi</taxon>
        <taxon>Dikarya</taxon>
        <taxon>Ascomycota</taxon>
        <taxon>Pezizomycotina</taxon>
        <taxon>Eurotiomycetes</taxon>
        <taxon>Eurotiomycetidae</taxon>
        <taxon>Eurotiales</taxon>
        <taxon>Aspergillaceae</taxon>
        <taxon>Aspergillus</taxon>
        <taxon>Aspergillus subgen. Circumdati</taxon>
    </lineage>
</organism>
<accession>A0A4S3JSC0</accession>
<reference evidence="1 2" key="1">
    <citation type="submission" date="2019-03" db="EMBL/GenBank/DDBJ databases">
        <title>The genome sequence of a newly discovered highly antifungal drug resistant Aspergillus species, Aspergillus tanneri NIH 1004.</title>
        <authorList>
            <person name="Mounaud S."/>
            <person name="Singh I."/>
            <person name="Joardar V."/>
            <person name="Pakala S."/>
            <person name="Pakala S."/>
            <person name="Venepally P."/>
            <person name="Hoover J."/>
            <person name="Nierman W."/>
            <person name="Chung J."/>
            <person name="Losada L."/>
        </authorList>
    </citation>
    <scope>NUCLEOTIDE SEQUENCE [LARGE SCALE GENOMIC DNA]</scope>
    <source>
        <strain evidence="1 2">NIH1004</strain>
    </source>
</reference>
<dbReference type="EMBL" id="SOSA01000045">
    <property type="protein sequence ID" value="THC98390.1"/>
    <property type="molecule type" value="Genomic_DNA"/>
</dbReference>
<gene>
    <name evidence="1" type="ORF">EYZ11_002109</name>
</gene>
<comment type="caution">
    <text evidence="1">The sequence shown here is derived from an EMBL/GenBank/DDBJ whole genome shotgun (WGS) entry which is preliminary data.</text>
</comment>
<evidence type="ECO:0000313" key="2">
    <source>
        <dbReference type="Proteomes" id="UP000308092"/>
    </source>
</evidence>
<dbReference type="Proteomes" id="UP000308092">
    <property type="component" value="Unassembled WGS sequence"/>
</dbReference>
<protein>
    <submittedName>
        <fullName evidence="1">Uncharacterized protein</fullName>
    </submittedName>
</protein>
<evidence type="ECO:0000313" key="1">
    <source>
        <dbReference type="EMBL" id="THC98390.1"/>
    </source>
</evidence>
<proteinExistence type="predicted"/>
<dbReference type="VEuPathDB" id="FungiDB:EYZ11_002109"/>